<protein>
    <recommendedName>
        <fullName evidence="4">L-Fucosyltransferase</fullName>
    </recommendedName>
</protein>
<keyword evidence="3" id="KW-1185">Reference proteome</keyword>
<feature type="transmembrane region" description="Helical" evidence="1">
    <location>
        <begin position="91"/>
        <end position="111"/>
    </location>
</feature>
<feature type="transmembrane region" description="Helical" evidence="1">
    <location>
        <begin position="58"/>
        <end position="79"/>
    </location>
</feature>
<proteinExistence type="predicted"/>
<comment type="caution">
    <text evidence="2">The sequence shown here is derived from an EMBL/GenBank/DDBJ whole genome shotgun (WGS) entry which is preliminary data.</text>
</comment>
<dbReference type="AlphaFoldDB" id="A0AAN8G1X3"/>
<reference evidence="2 3" key="1">
    <citation type="submission" date="2019-10" db="EMBL/GenBank/DDBJ databases">
        <title>Assembly and Annotation for the nematode Trichostrongylus colubriformis.</title>
        <authorList>
            <person name="Martin J."/>
        </authorList>
    </citation>
    <scope>NUCLEOTIDE SEQUENCE [LARGE SCALE GENOMIC DNA]</scope>
    <source>
        <strain evidence="2">G859</strain>
        <tissue evidence="2">Whole worm</tissue>
    </source>
</reference>
<accession>A0AAN8G1X3</accession>
<dbReference type="InterPro" id="IPR052501">
    <property type="entry name" value="Alpha-1-2_FucT"/>
</dbReference>
<name>A0AAN8G1X3_TRICO</name>
<dbReference type="PANTHER" id="PTHR22898:SF3">
    <property type="entry name" value="ALPHA-1,2-FUCOSYLTRANSFERASE-RELATED"/>
    <property type="match status" value="1"/>
</dbReference>
<keyword evidence="1" id="KW-1133">Transmembrane helix</keyword>
<organism evidence="2 3">
    <name type="scientific">Trichostrongylus colubriformis</name>
    <name type="common">Black scour worm</name>
    <dbReference type="NCBI Taxonomy" id="6319"/>
    <lineage>
        <taxon>Eukaryota</taxon>
        <taxon>Metazoa</taxon>
        <taxon>Ecdysozoa</taxon>
        <taxon>Nematoda</taxon>
        <taxon>Chromadorea</taxon>
        <taxon>Rhabditida</taxon>
        <taxon>Rhabditina</taxon>
        <taxon>Rhabditomorpha</taxon>
        <taxon>Strongyloidea</taxon>
        <taxon>Trichostrongylidae</taxon>
        <taxon>Trichostrongylus</taxon>
    </lineage>
</organism>
<dbReference type="PANTHER" id="PTHR22898">
    <property type="entry name" value="UNCHARACTERIZED GLYCOSOL TRANSFERASE-RELATED"/>
    <property type="match status" value="1"/>
</dbReference>
<gene>
    <name evidence="2" type="ORF">GCK32_008275</name>
</gene>
<dbReference type="EMBL" id="WIXE01001478">
    <property type="protein sequence ID" value="KAK5985647.1"/>
    <property type="molecule type" value="Genomic_DNA"/>
</dbReference>
<evidence type="ECO:0000256" key="1">
    <source>
        <dbReference type="SAM" id="Phobius"/>
    </source>
</evidence>
<evidence type="ECO:0000313" key="3">
    <source>
        <dbReference type="Proteomes" id="UP001331761"/>
    </source>
</evidence>
<keyword evidence="1" id="KW-0812">Transmembrane</keyword>
<keyword evidence="1" id="KW-0472">Membrane</keyword>
<dbReference type="Proteomes" id="UP001331761">
    <property type="component" value="Unassembled WGS sequence"/>
</dbReference>
<evidence type="ECO:0008006" key="4">
    <source>
        <dbReference type="Google" id="ProtNLM"/>
    </source>
</evidence>
<sequence length="383" mass="44739">MIILCMLIRMQVAENIDEQRICITPNTSACHTWINNQVQWIEQGLSYRSTERICISQIIWIMKSLVYANFLMISAQILIRRQTTGASPNGIAFAYFTAIDTISLFLLNYYMKNDWRLYWKSVTVYTFSNAIRHEPLIIPIINDPTIIRRLREIRRYFPNISSHIKQEPLCQNSVLINTPLRYCCRYDHRIIDKLRSKSGIRSIGVRLRYLQEKRIISKGFSSNGKSMEKLKLEVWTLLSIPRASHNSQNRGICVHIRRGDFTESSMHLPSDDLFTIAAMQLLIEKARSEDNRTPQIYIFTDNVQWTQANVLKPFLQRNNNSIAAQIARMEKQSPPNAEWEFSKKYCDRVLLTGDRADEFLPVDFWPQHWVPLGIIHGNKAVEL</sequence>
<evidence type="ECO:0000313" key="2">
    <source>
        <dbReference type="EMBL" id="KAK5985647.1"/>
    </source>
</evidence>